<reference evidence="1 2" key="1">
    <citation type="submission" date="2018-10" db="EMBL/GenBank/DDBJ databases">
        <title>Lactobacillus sp. R7 and Lactobacillus sp. R19 isolated from fermented mustard green product of Taiwan.</title>
        <authorList>
            <person name="Lin S.-T."/>
        </authorList>
    </citation>
    <scope>NUCLEOTIDE SEQUENCE [LARGE SCALE GENOMIC DNA]</scope>
    <source>
        <strain evidence="1 2">BCRC 81129</strain>
    </source>
</reference>
<gene>
    <name evidence="1" type="ORF">EGT51_03385</name>
</gene>
<evidence type="ECO:0000313" key="2">
    <source>
        <dbReference type="Proteomes" id="UP000297348"/>
    </source>
</evidence>
<organism evidence="1 2">
    <name type="scientific">Levilactobacillus suantsaiihabitans</name>
    <dbReference type="NCBI Taxonomy" id="2487722"/>
    <lineage>
        <taxon>Bacteria</taxon>
        <taxon>Bacillati</taxon>
        <taxon>Bacillota</taxon>
        <taxon>Bacilli</taxon>
        <taxon>Lactobacillales</taxon>
        <taxon>Lactobacillaceae</taxon>
        <taxon>Levilactobacillus</taxon>
    </lineage>
</organism>
<sequence length="59" mass="6870">MLNEEVLDERKRFQMITWRAKQHGAQVVEKQMMQQFTATIAEQQEILAAARRPQTPAVS</sequence>
<dbReference type="Proteomes" id="UP000297348">
    <property type="component" value="Unassembled WGS sequence"/>
</dbReference>
<dbReference type="RefSeq" id="WP_135367393.1">
    <property type="nucleotide sequence ID" value="NZ_RKLX01000004.1"/>
</dbReference>
<evidence type="ECO:0000313" key="1">
    <source>
        <dbReference type="EMBL" id="TGD19558.1"/>
    </source>
</evidence>
<accession>A0A4Z0JB91</accession>
<name>A0A4Z0JB91_9LACO</name>
<dbReference type="AlphaFoldDB" id="A0A4Z0JB91"/>
<proteinExistence type="predicted"/>
<protein>
    <submittedName>
        <fullName evidence="1">Uncharacterized protein</fullName>
    </submittedName>
</protein>
<keyword evidence="2" id="KW-1185">Reference proteome</keyword>
<comment type="caution">
    <text evidence="1">The sequence shown here is derived from an EMBL/GenBank/DDBJ whole genome shotgun (WGS) entry which is preliminary data.</text>
</comment>
<dbReference type="OrthoDB" id="2314268at2"/>
<dbReference type="EMBL" id="RKLX01000004">
    <property type="protein sequence ID" value="TGD19558.1"/>
    <property type="molecule type" value="Genomic_DNA"/>
</dbReference>